<evidence type="ECO:0000256" key="1">
    <source>
        <dbReference type="ARBA" id="ARBA00004606"/>
    </source>
</evidence>
<feature type="binding site" evidence="12">
    <location>
        <position position="109"/>
    </location>
    <ligand>
        <name>UDP-alpha-D-glucuronate</name>
        <dbReference type="ChEBI" id="CHEBI:58052"/>
    </ligand>
</feature>
<dbReference type="GO" id="GO:0000139">
    <property type="term" value="C:Golgi membrane"/>
    <property type="evidence" value="ECO:0007669"/>
    <property type="project" value="UniProtKB-SubCell"/>
</dbReference>
<feature type="binding site" evidence="12">
    <location>
        <position position="70"/>
    </location>
    <ligand>
        <name>UDP-alpha-D-glucuronate</name>
        <dbReference type="ChEBI" id="CHEBI:58052"/>
    </ligand>
</feature>
<keyword evidence="5" id="KW-0812">Transmembrane</keyword>
<dbReference type="AlphaFoldDB" id="A0A5K3FUA4"/>
<evidence type="ECO:0000256" key="5">
    <source>
        <dbReference type="ARBA" id="ARBA00022692"/>
    </source>
</evidence>
<dbReference type="EC" id="2.4.1.135" evidence="3 15"/>
<protein>
    <recommendedName>
        <fullName evidence="3 15">Galactosylgalactosylxylosylprotein 3-beta-glucuronosyltransferase</fullName>
        <ecNumber evidence="3 15">2.4.1.135</ecNumber>
    </recommendedName>
</protein>
<keyword evidence="8" id="KW-0472">Membrane</keyword>
<name>A0A5K3FUA4_MESCO</name>
<evidence type="ECO:0000256" key="13">
    <source>
        <dbReference type="PIRSR" id="PIRSR605027-3"/>
    </source>
</evidence>
<dbReference type="GO" id="GO:0015018">
    <property type="term" value="F:galactosylgalactosylxylosylprotein 3-beta-glucuronosyltransferase activity"/>
    <property type="evidence" value="ECO:0007669"/>
    <property type="project" value="UniProtKB-UniRule"/>
</dbReference>
<organism evidence="17">
    <name type="scientific">Mesocestoides corti</name>
    <name type="common">Flatworm</name>
    <dbReference type="NCBI Taxonomy" id="53468"/>
    <lineage>
        <taxon>Eukaryota</taxon>
        <taxon>Metazoa</taxon>
        <taxon>Spiralia</taxon>
        <taxon>Lophotrochozoa</taxon>
        <taxon>Platyhelminthes</taxon>
        <taxon>Cestoda</taxon>
        <taxon>Eucestoda</taxon>
        <taxon>Cyclophyllidea</taxon>
        <taxon>Mesocestoididae</taxon>
        <taxon>Mesocestoides</taxon>
    </lineage>
</organism>
<evidence type="ECO:0000256" key="15">
    <source>
        <dbReference type="RuleBase" id="RU363127"/>
    </source>
</evidence>
<dbReference type="CDD" id="cd00218">
    <property type="entry name" value="GlcAT-I"/>
    <property type="match status" value="1"/>
</dbReference>
<keyword evidence="15" id="KW-0333">Golgi apparatus</keyword>
<feature type="binding site" evidence="13">
    <location>
        <position position="135"/>
    </location>
    <ligand>
        <name>Mn(2+)</name>
        <dbReference type="ChEBI" id="CHEBI:29035"/>
    </ligand>
</feature>
<dbReference type="InterPro" id="IPR029044">
    <property type="entry name" value="Nucleotide-diphossugar_trans"/>
</dbReference>
<accession>A0A5K3FUA4</accession>
<dbReference type="PANTHER" id="PTHR10896">
    <property type="entry name" value="GALACTOSYLGALACTOSYLXYLOSYLPROTEIN 3-BETA-GLUCURONOSYLTRANSFERASE BETA-1,3-GLUCURONYLTRANSFERASE"/>
    <property type="match status" value="1"/>
</dbReference>
<feature type="site" description="Interaction with galactose moiety of substrate glycoprotein" evidence="14">
    <location>
        <position position="166"/>
    </location>
</feature>
<evidence type="ECO:0000256" key="8">
    <source>
        <dbReference type="ARBA" id="ARBA00023136"/>
    </source>
</evidence>
<comment type="cofactor">
    <cofactor evidence="13 15">
        <name>Mn(2+)</name>
        <dbReference type="ChEBI" id="CHEBI:29035"/>
    </cofactor>
</comment>
<evidence type="ECO:0000256" key="16">
    <source>
        <dbReference type="SAM" id="SignalP"/>
    </source>
</evidence>
<dbReference type="UniPathway" id="UPA00378"/>
<evidence type="ECO:0000256" key="10">
    <source>
        <dbReference type="ARBA" id="ARBA00047979"/>
    </source>
</evidence>
<evidence type="ECO:0000256" key="3">
    <source>
        <dbReference type="ARBA" id="ARBA00012641"/>
    </source>
</evidence>
<evidence type="ECO:0000256" key="9">
    <source>
        <dbReference type="ARBA" id="ARBA00023180"/>
    </source>
</evidence>
<reference evidence="17" key="1">
    <citation type="submission" date="2019-11" db="UniProtKB">
        <authorList>
            <consortium name="WormBaseParasite"/>
        </authorList>
    </citation>
    <scope>IDENTIFICATION</scope>
</reference>
<feature type="binding site" evidence="12">
    <location>
        <begin position="39"/>
        <end position="41"/>
    </location>
    <ligand>
        <name>UDP-alpha-D-glucuronate</name>
        <dbReference type="ChEBI" id="CHEBI:58052"/>
    </ligand>
</feature>
<evidence type="ECO:0000256" key="7">
    <source>
        <dbReference type="ARBA" id="ARBA00022989"/>
    </source>
</evidence>
<dbReference type="Gene3D" id="3.90.550.10">
    <property type="entry name" value="Spore Coat Polysaccharide Biosynthesis Protein SpsA, Chain A"/>
    <property type="match status" value="1"/>
</dbReference>
<keyword evidence="13 15" id="KW-0464">Manganese</keyword>
<evidence type="ECO:0000256" key="6">
    <source>
        <dbReference type="ARBA" id="ARBA00022968"/>
    </source>
</evidence>
<keyword evidence="7" id="KW-1133">Transmembrane helix</keyword>
<dbReference type="GO" id="GO:0005975">
    <property type="term" value="P:carbohydrate metabolic process"/>
    <property type="evidence" value="ECO:0007669"/>
    <property type="project" value="TreeGrafter"/>
</dbReference>
<feature type="chain" id="PRO_5024450375" description="Galactosylgalactosylxylosylprotein 3-beta-glucuronosyltransferase" evidence="16">
    <location>
        <begin position="26"/>
        <end position="271"/>
    </location>
</feature>
<evidence type="ECO:0000256" key="14">
    <source>
        <dbReference type="PIRSR" id="PIRSR605027-4"/>
    </source>
</evidence>
<feature type="binding site" evidence="12">
    <location>
        <begin position="251"/>
        <end position="253"/>
    </location>
    <ligand>
        <name>UDP-alpha-D-glucuronate</name>
        <dbReference type="ChEBI" id="CHEBI:58052"/>
    </ligand>
</feature>
<dbReference type="SUPFAM" id="SSF53448">
    <property type="entry name" value="Nucleotide-diphospho-sugar transferases"/>
    <property type="match status" value="1"/>
</dbReference>
<sequence length="271" mass="30844">MRRSIILPTIATVLLVFVLKETVWFDRKPEIVKIYAITPTYRRSNQIPELTRLCTVFTVAGNIRWIVVEDANRKSGNLSHFLHECGVPHVHLNATSAKSKRLIRGSNQRNEALRWLRGNIRPNQERGVVYFADDDNTYHPDLFAEIRTLRRGATWPVGLIASSQWEGCITGPGDRSKIKSFWTSVWYNRTFPIDMAGFAVSLDLVLQKPKALFDNHTVGKQEGLFLSALGFKNAFELEPKADGCTRILVWHTRASEQNFTVVGPPTIRNLK</sequence>
<dbReference type="GO" id="GO:0046872">
    <property type="term" value="F:metal ion binding"/>
    <property type="evidence" value="ECO:0007669"/>
    <property type="project" value="UniProtKB-KW"/>
</dbReference>
<keyword evidence="6 15" id="KW-0735">Signal-anchor</keyword>
<dbReference type="Pfam" id="PF03360">
    <property type="entry name" value="Glyco_transf_43"/>
    <property type="match status" value="1"/>
</dbReference>
<dbReference type="PANTHER" id="PTHR10896:SF65">
    <property type="entry name" value="GALACTOSYLGALACTOSYLXYLOSYLPROTEIN 3-BETA-GLUCURONOSYLTRANSFERASE 3"/>
    <property type="match status" value="1"/>
</dbReference>
<dbReference type="InterPro" id="IPR005027">
    <property type="entry name" value="Glyco_trans_43"/>
</dbReference>
<feature type="binding site" evidence="12">
    <location>
        <begin position="133"/>
        <end position="135"/>
    </location>
    <ligand>
        <name>UDP-alpha-D-glucuronate</name>
        <dbReference type="ChEBI" id="CHEBI:58052"/>
    </ligand>
</feature>
<comment type="subcellular location">
    <subcellularLocation>
        <location evidence="15">Golgi apparatus membrane</location>
        <topology evidence="15">Single-pass type II membrane protein</topology>
    </subcellularLocation>
    <subcellularLocation>
        <location evidence="1">Membrane</location>
        <topology evidence="1">Single-pass type II membrane protein</topology>
    </subcellularLocation>
</comment>
<evidence type="ECO:0000256" key="12">
    <source>
        <dbReference type="PIRSR" id="PIRSR605027-2"/>
    </source>
</evidence>
<evidence type="ECO:0000256" key="2">
    <source>
        <dbReference type="ARBA" id="ARBA00007706"/>
    </source>
</evidence>
<comment type="similarity">
    <text evidence="2 15">Belongs to the glycosyltransferase 43 family.</text>
</comment>
<feature type="active site" description="Proton donor/acceptor" evidence="11">
    <location>
        <position position="222"/>
    </location>
</feature>
<evidence type="ECO:0000313" key="17">
    <source>
        <dbReference type="WBParaSite" id="MCU_011583-RA"/>
    </source>
</evidence>
<evidence type="ECO:0000256" key="11">
    <source>
        <dbReference type="PIRSR" id="PIRSR605027-1"/>
    </source>
</evidence>
<dbReference type="WBParaSite" id="MCU_011583-RA">
    <property type="protein sequence ID" value="MCU_011583-RA"/>
    <property type="gene ID" value="MCU_011583"/>
</dbReference>
<comment type="catalytic activity">
    <reaction evidence="10 15">
        <text>3-O-(beta-D-galactosyl-(1-&gt;3)-beta-D-galactosyl-(1-&gt;4)-beta-D-xylosyl)-L-seryl-[protein] + UDP-alpha-D-glucuronate = 3-O-(beta-D-GlcA-(1-&gt;3)-beta-D-Gal-(1-&gt;3)-beta-D-Gal-(1-&gt;4)-beta-D-Xyl)-L-seryl-[protein] + UDP + H(+)</text>
        <dbReference type="Rhea" id="RHEA:24168"/>
        <dbReference type="Rhea" id="RHEA-COMP:12571"/>
        <dbReference type="Rhea" id="RHEA-COMP:12573"/>
        <dbReference type="ChEBI" id="CHEBI:15378"/>
        <dbReference type="ChEBI" id="CHEBI:58052"/>
        <dbReference type="ChEBI" id="CHEBI:58223"/>
        <dbReference type="ChEBI" id="CHEBI:132090"/>
        <dbReference type="ChEBI" id="CHEBI:132093"/>
        <dbReference type="EC" id="2.4.1.135"/>
    </reaction>
</comment>
<keyword evidence="16" id="KW-0732">Signal</keyword>
<feature type="signal peptide" evidence="16">
    <location>
        <begin position="1"/>
        <end position="25"/>
    </location>
</feature>
<feature type="binding site" evidence="12">
    <location>
        <position position="104"/>
    </location>
    <ligand>
        <name>UDP-alpha-D-glucuronate</name>
        <dbReference type="ChEBI" id="CHEBI:58052"/>
    </ligand>
</feature>
<proteinExistence type="inferred from homology"/>
<keyword evidence="4 15" id="KW-0808">Transferase</keyword>
<keyword evidence="13 15" id="KW-0479">Metal-binding</keyword>
<comment type="pathway">
    <text evidence="15">Protein modification; protein glycosylation.</text>
</comment>
<keyword evidence="9" id="KW-0325">Glycoprotein</keyword>
<dbReference type="GO" id="GO:0050650">
    <property type="term" value="P:chondroitin sulfate proteoglycan biosynthetic process"/>
    <property type="evidence" value="ECO:0007669"/>
    <property type="project" value="TreeGrafter"/>
</dbReference>
<evidence type="ECO:0000256" key="4">
    <source>
        <dbReference type="ARBA" id="ARBA00022679"/>
    </source>
</evidence>